<name>A0A7G9SEQ8_9SPHN</name>
<dbReference type="KEGG" id="srhi:H9L12_04885"/>
<evidence type="ECO:0000313" key="2">
    <source>
        <dbReference type="EMBL" id="QNN66333.1"/>
    </source>
</evidence>
<protein>
    <submittedName>
        <fullName evidence="2">Uncharacterized protein</fullName>
    </submittedName>
</protein>
<dbReference type="EMBL" id="CP060717">
    <property type="protein sequence ID" value="QNN66333.1"/>
    <property type="molecule type" value="Genomic_DNA"/>
</dbReference>
<evidence type="ECO:0000256" key="1">
    <source>
        <dbReference type="SAM" id="Phobius"/>
    </source>
</evidence>
<keyword evidence="1" id="KW-1133">Transmembrane helix</keyword>
<keyword evidence="1" id="KW-0472">Membrane</keyword>
<dbReference type="RefSeq" id="WP_187543313.1">
    <property type="nucleotide sequence ID" value="NZ_CP060717.1"/>
</dbReference>
<gene>
    <name evidence="2" type="ORF">H9L12_04885</name>
</gene>
<accession>A0A7G9SEQ8</accession>
<organism evidence="2 3">
    <name type="scientific">Sphingomonas rhizophila</name>
    <dbReference type="NCBI Taxonomy" id="2071607"/>
    <lineage>
        <taxon>Bacteria</taxon>
        <taxon>Pseudomonadati</taxon>
        <taxon>Pseudomonadota</taxon>
        <taxon>Alphaproteobacteria</taxon>
        <taxon>Sphingomonadales</taxon>
        <taxon>Sphingomonadaceae</taxon>
        <taxon>Sphingomonas</taxon>
    </lineage>
</organism>
<feature type="transmembrane region" description="Helical" evidence="1">
    <location>
        <begin position="36"/>
        <end position="54"/>
    </location>
</feature>
<reference evidence="2 3" key="1">
    <citation type="submission" date="2020-08" db="EMBL/GenBank/DDBJ databases">
        <title>Genome sequence of Sphingomonas rhizophila KACC 19189T.</title>
        <authorList>
            <person name="Hyun D.-W."/>
            <person name="Bae J.-W."/>
        </authorList>
    </citation>
    <scope>NUCLEOTIDE SEQUENCE [LARGE SCALE GENOMIC DNA]</scope>
    <source>
        <strain evidence="2 3">KACC 19189</strain>
    </source>
</reference>
<evidence type="ECO:0000313" key="3">
    <source>
        <dbReference type="Proteomes" id="UP000515955"/>
    </source>
</evidence>
<feature type="transmembrane region" description="Helical" evidence="1">
    <location>
        <begin position="6"/>
        <end position="27"/>
    </location>
</feature>
<sequence>MSTIASAALAIAMIAAFLLVIGGMTLVRTPATRKNGVLMMVAAAVLIGNVLIWTL</sequence>
<proteinExistence type="predicted"/>
<keyword evidence="3" id="KW-1185">Reference proteome</keyword>
<keyword evidence="1" id="KW-0812">Transmembrane</keyword>
<dbReference type="AlphaFoldDB" id="A0A7G9SEQ8"/>
<dbReference type="Proteomes" id="UP000515955">
    <property type="component" value="Chromosome"/>
</dbReference>